<evidence type="ECO:0000313" key="3">
    <source>
        <dbReference type="Proteomes" id="UP001158576"/>
    </source>
</evidence>
<feature type="region of interest" description="Disordered" evidence="1">
    <location>
        <begin position="32"/>
        <end position="74"/>
    </location>
</feature>
<proteinExistence type="predicted"/>
<name>A0ABN7SMY2_OIKDI</name>
<keyword evidence="3" id="KW-1185">Reference proteome</keyword>
<sequence length="213" mass="24947">MTTDHIYQDPDDFVFFVTQEQYDAETRLLRRSAAKAQKRKEKVRKTKTSDDSIKKSPQKKSRMRTRSQVSKRESAHAHGCALLIIKTILSRRPKDLRRSSTFLEHAAAARSSPAIAKFFGSKDPRYTSWQIGRRTDPAYYAELDLISVLRRIAEARSDDYFGSEHFLKPVKRFIQNPLAEKIYSLYKEETFARFAREEEDTMIVEYCNKHFPL</sequence>
<feature type="compositionally biased region" description="Basic residues" evidence="1">
    <location>
        <begin position="56"/>
        <end position="65"/>
    </location>
</feature>
<organism evidence="2 3">
    <name type="scientific">Oikopleura dioica</name>
    <name type="common">Tunicate</name>
    <dbReference type="NCBI Taxonomy" id="34765"/>
    <lineage>
        <taxon>Eukaryota</taxon>
        <taxon>Metazoa</taxon>
        <taxon>Chordata</taxon>
        <taxon>Tunicata</taxon>
        <taxon>Appendicularia</taxon>
        <taxon>Copelata</taxon>
        <taxon>Oikopleuridae</taxon>
        <taxon>Oikopleura</taxon>
    </lineage>
</organism>
<dbReference type="EMBL" id="OU015569">
    <property type="protein sequence ID" value="CAG5099147.1"/>
    <property type="molecule type" value="Genomic_DNA"/>
</dbReference>
<dbReference type="Proteomes" id="UP001158576">
    <property type="component" value="Chromosome XSR"/>
</dbReference>
<protein>
    <submittedName>
        <fullName evidence="2">Oidioi.mRNA.OKI2018_I69.XSR.g16294.t1.cds</fullName>
    </submittedName>
</protein>
<accession>A0ABN7SMY2</accession>
<gene>
    <name evidence="2" type="ORF">OKIOD_LOCUS7852</name>
</gene>
<evidence type="ECO:0000256" key="1">
    <source>
        <dbReference type="SAM" id="MobiDB-lite"/>
    </source>
</evidence>
<evidence type="ECO:0000313" key="2">
    <source>
        <dbReference type="EMBL" id="CAG5099147.1"/>
    </source>
</evidence>
<feature type="compositionally biased region" description="Basic residues" evidence="1">
    <location>
        <begin position="32"/>
        <end position="46"/>
    </location>
</feature>
<reference evidence="2 3" key="1">
    <citation type="submission" date="2021-04" db="EMBL/GenBank/DDBJ databases">
        <authorList>
            <person name="Bliznina A."/>
        </authorList>
    </citation>
    <scope>NUCLEOTIDE SEQUENCE [LARGE SCALE GENOMIC DNA]</scope>
</reference>